<feature type="domain" description="S-Me-THD-like C-terminal" evidence="2">
    <location>
        <begin position="169"/>
        <end position="357"/>
    </location>
</feature>
<dbReference type="OrthoDB" id="7441206at2"/>
<name>A0A800MXC1_CYTFI</name>
<evidence type="ECO:0008006" key="5">
    <source>
        <dbReference type="Google" id="ProtNLM"/>
    </source>
</evidence>
<dbReference type="Gene3D" id="3.40.1610.10">
    <property type="entry name" value="CV3147-like domain"/>
    <property type="match status" value="1"/>
</dbReference>
<sequence>MSWQIRKNDIPILALGAKLLSCGGGGDTKTAENLLMSIMREDDVIAVKSISDLGDEWVAAAGIMGSIVLFNEDIPSGREGVQALKLYESVISKNVGALISIEIGGVNSLIPLVIAIQANLPVIDGDGMGRAFPELFMTAFHLSEIPLSPMVLQTHDTNRVIYDAENAHYTAEMAKVFTVKNGGHAHLVGYGAKGRKMKTSMIPGTLNLIFRLGNVLKSETSAGVKMDNMIHVFENSIYGKPQQIISGVVTEVRRWFEKGSLVGKFIVEGRSTFSDQRIEIEFKNEFISIKNGQYICTAPDLILVLNEENLIPYNVSEVQSGLFITIVAVPAPNILRTKDMLELVGPNSYGLACSYKPFQGDSGYETWN</sequence>
<evidence type="ECO:0000313" key="4">
    <source>
        <dbReference type="Proteomes" id="UP000465778"/>
    </source>
</evidence>
<dbReference type="InterPro" id="IPR010318">
    <property type="entry name" value="S-Me-THD_N"/>
</dbReference>
<dbReference type="InterPro" id="IPR024071">
    <property type="entry name" value="S-Me-THD_C_sf"/>
</dbReference>
<evidence type="ECO:0000259" key="2">
    <source>
        <dbReference type="Pfam" id="PF20906"/>
    </source>
</evidence>
<feature type="domain" description="S-Me-THD N-terminal" evidence="1">
    <location>
        <begin position="9"/>
        <end position="163"/>
    </location>
</feature>
<dbReference type="RefSeq" id="WP_159344993.1">
    <property type="nucleotide sequence ID" value="NZ_JBALOT010000051.1"/>
</dbReference>
<comment type="caution">
    <text evidence="3">The sequence shown here is derived from an EMBL/GenBank/DDBJ whole genome shotgun (WGS) entry which is preliminary data.</text>
</comment>
<dbReference type="AlphaFoldDB" id="A0A800MXC1"/>
<dbReference type="SUPFAM" id="SSF160991">
    <property type="entry name" value="CV3147-like"/>
    <property type="match status" value="1"/>
</dbReference>
<accession>A0A800MXC1</accession>
<dbReference type="Pfam" id="PF20906">
    <property type="entry name" value="S-Me-THD_C"/>
    <property type="match status" value="1"/>
</dbReference>
<dbReference type="InterPro" id="IPR027479">
    <property type="entry name" value="S-Me-THD_N_sf"/>
</dbReference>
<dbReference type="Gene3D" id="2.40.390.10">
    <property type="entry name" value="CV3147-like"/>
    <property type="match status" value="1"/>
</dbReference>
<dbReference type="InterPro" id="IPR048350">
    <property type="entry name" value="S-Me-THD-like_C"/>
</dbReference>
<dbReference type="EMBL" id="VDEM01000018">
    <property type="protein sequence ID" value="KAF0824204.1"/>
    <property type="molecule type" value="Genomic_DNA"/>
</dbReference>
<proteinExistence type="predicted"/>
<protein>
    <recommendedName>
        <fullName evidence="5">DUF917 domain-containing protein</fullName>
    </recommendedName>
</protein>
<reference evidence="3 4" key="1">
    <citation type="journal article" date="2020" name="G3 (Bethesda)">
        <title>Whole Genome Sequencing and Comparative Genomics of Two Nematicidal Bacillus Strains Reveals a Wide Range of Possible Virulence Factors.</title>
        <authorList>
            <person name="Susic N."/>
            <person name="Janezic S."/>
            <person name="Rupnik M."/>
            <person name="Geric Stare B."/>
        </authorList>
    </citation>
    <scope>NUCLEOTIDE SEQUENCE [LARGE SCALE GENOMIC DNA]</scope>
    <source>
        <strain evidence="3 4">I-1582</strain>
    </source>
</reference>
<evidence type="ECO:0000313" key="3">
    <source>
        <dbReference type="EMBL" id="KAF0824204.1"/>
    </source>
</evidence>
<organism evidence="3 4">
    <name type="scientific">Cytobacillus firmus</name>
    <name type="common">Bacillus firmus</name>
    <dbReference type="NCBI Taxonomy" id="1399"/>
    <lineage>
        <taxon>Bacteria</taxon>
        <taxon>Bacillati</taxon>
        <taxon>Bacillota</taxon>
        <taxon>Bacilli</taxon>
        <taxon>Bacillales</taxon>
        <taxon>Bacillaceae</taxon>
        <taxon>Cytobacillus</taxon>
    </lineage>
</organism>
<evidence type="ECO:0000259" key="1">
    <source>
        <dbReference type="Pfam" id="PF06032"/>
    </source>
</evidence>
<gene>
    <name evidence="3" type="ORF">KIS1582_2019</name>
</gene>
<dbReference type="Proteomes" id="UP000465778">
    <property type="component" value="Unassembled WGS sequence"/>
</dbReference>
<dbReference type="Pfam" id="PF06032">
    <property type="entry name" value="S-Me-THD_N"/>
    <property type="match status" value="1"/>
</dbReference>